<evidence type="ECO:0000259" key="1">
    <source>
        <dbReference type="Pfam" id="PF13340"/>
    </source>
</evidence>
<proteinExistence type="predicted"/>
<accession>A0ABP9SA01</accession>
<dbReference type="Pfam" id="PF13340">
    <property type="entry name" value="DUF4096"/>
    <property type="match status" value="1"/>
</dbReference>
<feature type="domain" description="Insertion element IS402-like" evidence="1">
    <location>
        <begin position="38"/>
        <end position="109"/>
    </location>
</feature>
<dbReference type="PANTHER" id="PTHR30007:SF0">
    <property type="entry name" value="TRANSPOSASE"/>
    <property type="match status" value="1"/>
</dbReference>
<sequence length="110" mass="12470">MLSCLIAPRDTARGARCCRLASFHRSTRRSRRYPSDTTDAQWAVIDPLLPDPAWLRGQGGRRETHCRRAIVDAIFYLVDNGIKWRALPMDFPPGSTVYNYFAAWEAAGLT</sequence>
<dbReference type="PANTHER" id="PTHR30007">
    <property type="entry name" value="PHP DOMAIN PROTEIN"/>
    <property type="match status" value="1"/>
</dbReference>
<organism evidence="2 3">
    <name type="scientific">Rugosimonospora acidiphila</name>
    <dbReference type="NCBI Taxonomy" id="556531"/>
    <lineage>
        <taxon>Bacteria</taxon>
        <taxon>Bacillati</taxon>
        <taxon>Actinomycetota</taxon>
        <taxon>Actinomycetes</taxon>
        <taxon>Micromonosporales</taxon>
        <taxon>Micromonosporaceae</taxon>
        <taxon>Rugosimonospora</taxon>
    </lineage>
</organism>
<evidence type="ECO:0000313" key="3">
    <source>
        <dbReference type="Proteomes" id="UP001501570"/>
    </source>
</evidence>
<dbReference type="InterPro" id="IPR025161">
    <property type="entry name" value="IS402-like_dom"/>
</dbReference>
<name>A0ABP9SA01_9ACTN</name>
<reference evidence="3" key="1">
    <citation type="journal article" date="2019" name="Int. J. Syst. Evol. Microbiol.">
        <title>The Global Catalogue of Microorganisms (GCM) 10K type strain sequencing project: providing services to taxonomists for standard genome sequencing and annotation.</title>
        <authorList>
            <consortium name="The Broad Institute Genomics Platform"/>
            <consortium name="The Broad Institute Genome Sequencing Center for Infectious Disease"/>
            <person name="Wu L."/>
            <person name="Ma J."/>
        </authorList>
    </citation>
    <scope>NUCLEOTIDE SEQUENCE [LARGE SCALE GENOMIC DNA]</scope>
    <source>
        <strain evidence="3">JCM 18304</strain>
    </source>
</reference>
<dbReference type="EMBL" id="BAABJQ010000019">
    <property type="protein sequence ID" value="GAA5193272.1"/>
    <property type="molecule type" value="Genomic_DNA"/>
</dbReference>
<keyword evidence="3" id="KW-1185">Reference proteome</keyword>
<comment type="caution">
    <text evidence="2">The sequence shown here is derived from an EMBL/GenBank/DDBJ whole genome shotgun (WGS) entry which is preliminary data.</text>
</comment>
<gene>
    <name evidence="2" type="ORF">GCM10023322_54890</name>
</gene>
<dbReference type="Proteomes" id="UP001501570">
    <property type="component" value="Unassembled WGS sequence"/>
</dbReference>
<protein>
    <recommendedName>
        <fullName evidence="1">Insertion element IS402-like domain-containing protein</fullName>
    </recommendedName>
</protein>
<evidence type="ECO:0000313" key="2">
    <source>
        <dbReference type="EMBL" id="GAA5193272.1"/>
    </source>
</evidence>